<dbReference type="eggNOG" id="KOG3798">
    <property type="taxonomic scope" value="Eukaryota"/>
</dbReference>
<dbReference type="InterPro" id="IPR024884">
    <property type="entry name" value="NAPE-PLD"/>
</dbReference>
<dbReference type="GeneID" id="14494596"/>
<keyword evidence="3" id="KW-1185">Reference proteome</keyword>
<dbReference type="PANTHER" id="PTHR15032">
    <property type="entry name" value="N-ACYL-PHOSPHATIDYLETHANOLAMINE-HYDROLYZING PHOSPHOLIPASE D"/>
    <property type="match status" value="1"/>
</dbReference>
<sequence>MKKVNKYLISGTIGLLIPYSAYAILVTQNTSSEINKRQLILDKLEPLPEIQTINGTLIKYKDFKTFGRFENPFNEYRIQTIYEFFFNRIVELFERNRGSVPTNKDELNKLMPIHKPAWTISDTPSLLQKKPVAPLNFKIIDESLITDGIEDNETFRDNKPVKNTWLGQSCNFIEHGNLKILTDPHFSPKLFGKWLGPKRITEMPASIDEIPTPHVIVVSHNHPDHMDQISVDKWGNTDALWIVPKGLKKKMINKGCRNVVELNWWEACEISTTDAKNEDFNQTKYRISCVPAMHWSGRSLLDANQSLWCSFLIRVGDDTAKSDKPRFSPLVYHAGDTGYVKDLAPRIRQRYGSGVRLALLPCGQYCPKWHQRSRHIDPEEAIKITRELRAKNTLGVHWGTFTLSGEPFREPKEKLEELAAQQGIRDNCYCPELGKTLEF</sequence>
<dbReference type="AlphaFoldDB" id="I2GYS7"/>
<dbReference type="GO" id="GO:0008270">
    <property type="term" value="F:zinc ion binding"/>
    <property type="evidence" value="ECO:0007669"/>
    <property type="project" value="InterPro"/>
</dbReference>
<dbReference type="HOGENOM" id="CLU_020884_2_1_1"/>
<dbReference type="GO" id="GO:0005743">
    <property type="term" value="C:mitochondrial inner membrane"/>
    <property type="evidence" value="ECO:0007669"/>
    <property type="project" value="EnsemblFungi"/>
</dbReference>
<evidence type="ECO:0000313" key="2">
    <source>
        <dbReference type="EMBL" id="CCH59279.1"/>
    </source>
</evidence>
<dbReference type="EMBL" id="HE806317">
    <property type="protein sequence ID" value="CCH59279.1"/>
    <property type="molecule type" value="Genomic_DNA"/>
</dbReference>
<gene>
    <name evidence="2" type="primary">TBLA0B04420</name>
    <name evidence="2" type="ORF">TBLA_0B04420</name>
</gene>
<dbReference type="GO" id="GO:0070292">
    <property type="term" value="P:N-acylphosphatidylethanolamine metabolic process"/>
    <property type="evidence" value="ECO:0007669"/>
    <property type="project" value="EnsemblFungi"/>
</dbReference>
<protein>
    <recommendedName>
        <fullName evidence="1">Metallo-beta-lactamase domain-containing protein</fullName>
    </recommendedName>
</protein>
<dbReference type="InterPro" id="IPR036866">
    <property type="entry name" value="RibonucZ/Hydroxyglut_hydro"/>
</dbReference>
<evidence type="ECO:0000313" key="3">
    <source>
        <dbReference type="Proteomes" id="UP000002866"/>
    </source>
</evidence>
<evidence type="ECO:0000259" key="1">
    <source>
        <dbReference type="Pfam" id="PF12706"/>
    </source>
</evidence>
<reference evidence="2 3" key="1">
    <citation type="journal article" date="2011" name="Proc. Natl. Acad. Sci. U.S.A.">
        <title>Evolutionary erosion of yeast sex chromosomes by mating-type switching accidents.</title>
        <authorList>
            <person name="Gordon J.L."/>
            <person name="Armisen D."/>
            <person name="Proux-Wera E."/>
            <person name="Oheigeartaigh S.S."/>
            <person name="Byrne K.P."/>
            <person name="Wolfe K.H."/>
        </authorList>
    </citation>
    <scope>NUCLEOTIDE SEQUENCE [LARGE SCALE GENOMIC DNA]</scope>
    <source>
        <strain evidence="3">ATCC 34711 / CBS 6284 / DSM 70876 / NBRC 10599 / NRRL Y-10934 / UCD 77-7</strain>
    </source>
</reference>
<accession>I2GYS7</accession>
<dbReference type="STRING" id="1071380.I2GYS7"/>
<dbReference type="RefSeq" id="XP_004178798.1">
    <property type="nucleotide sequence ID" value="XM_004178750.1"/>
</dbReference>
<dbReference type="GO" id="GO:0070291">
    <property type="term" value="P:N-acylethanolamine metabolic process"/>
    <property type="evidence" value="ECO:0007669"/>
    <property type="project" value="EnsemblFungi"/>
</dbReference>
<dbReference type="InterPro" id="IPR001279">
    <property type="entry name" value="Metallo-B-lactamas"/>
</dbReference>
<name>I2GYS7_HENB6</name>
<dbReference type="SUPFAM" id="SSF56281">
    <property type="entry name" value="Metallo-hydrolase/oxidoreductase"/>
    <property type="match status" value="1"/>
</dbReference>
<organism evidence="2 3">
    <name type="scientific">Henningerozyma blattae (strain ATCC 34711 / CBS 6284 / DSM 70876 / NBRC 10599 / NRRL Y-10934 / UCD 77-7)</name>
    <name type="common">Yeast</name>
    <name type="synonym">Tetrapisispora blattae</name>
    <dbReference type="NCBI Taxonomy" id="1071380"/>
    <lineage>
        <taxon>Eukaryota</taxon>
        <taxon>Fungi</taxon>
        <taxon>Dikarya</taxon>
        <taxon>Ascomycota</taxon>
        <taxon>Saccharomycotina</taxon>
        <taxon>Saccharomycetes</taxon>
        <taxon>Saccharomycetales</taxon>
        <taxon>Saccharomycetaceae</taxon>
        <taxon>Henningerozyma</taxon>
    </lineage>
</organism>
<dbReference type="GO" id="GO:0070290">
    <property type="term" value="F:N-acylphosphatidylethanolamine-specific phospholipase D activity"/>
    <property type="evidence" value="ECO:0007669"/>
    <property type="project" value="InterPro"/>
</dbReference>
<dbReference type="InParanoid" id="I2GYS7"/>
<dbReference type="KEGG" id="tbl:TBLA_0B04420"/>
<dbReference type="Gene3D" id="3.60.15.10">
    <property type="entry name" value="Ribonuclease Z/Hydroxyacylglutathione hydrolase-like"/>
    <property type="match status" value="1"/>
</dbReference>
<feature type="domain" description="Metallo-beta-lactamase" evidence="1">
    <location>
        <begin position="180"/>
        <end position="398"/>
    </location>
</feature>
<dbReference type="PIRSF" id="PIRSF038896">
    <property type="entry name" value="NAPE-PLD"/>
    <property type="match status" value="1"/>
</dbReference>
<dbReference type="OrthoDB" id="332863at2759"/>
<dbReference type="FunCoup" id="I2GYS7">
    <property type="interactions" value="54"/>
</dbReference>
<dbReference type="Proteomes" id="UP000002866">
    <property type="component" value="Chromosome 2"/>
</dbReference>
<dbReference type="PANTHER" id="PTHR15032:SF4">
    <property type="entry name" value="N-ACYL-PHOSPHATIDYLETHANOLAMINE-HYDROLYZING PHOSPHOLIPASE D"/>
    <property type="match status" value="1"/>
</dbReference>
<dbReference type="Pfam" id="PF12706">
    <property type="entry name" value="Lactamase_B_2"/>
    <property type="match status" value="1"/>
</dbReference>
<proteinExistence type="predicted"/>
<dbReference type="OMA" id="CTPAMHW"/>